<dbReference type="Proteomes" id="UP000006377">
    <property type="component" value="Chromosome"/>
</dbReference>
<evidence type="ECO:0000256" key="8">
    <source>
        <dbReference type="SAM" id="Phobius"/>
    </source>
</evidence>
<dbReference type="KEGG" id="pla:Plav_0997"/>
<comment type="similarity">
    <text evidence="2 7">Belongs to the ExbD/TolR family.</text>
</comment>
<evidence type="ECO:0000256" key="1">
    <source>
        <dbReference type="ARBA" id="ARBA00004162"/>
    </source>
</evidence>
<dbReference type="Pfam" id="PF02472">
    <property type="entry name" value="ExbD"/>
    <property type="match status" value="1"/>
</dbReference>
<dbReference type="PANTHER" id="PTHR30558">
    <property type="entry name" value="EXBD MEMBRANE COMPONENT OF PMF-DRIVEN MACROMOLECULE IMPORT SYSTEM"/>
    <property type="match status" value="1"/>
</dbReference>
<sequence length="141" mass="15534">MAMNVSTEGDEDEVMSAINTTPLVDVMLVLLIIFLITIPVAIQTVPVELPKASSEVNQTRPENITLAVDKDGKYYWDAMPVGSRDEMLERLIEVANAEPQPEIQVRGDLSVRFEAVGRLILDIQRAGVQKVGFITEPVQGN</sequence>
<dbReference type="InterPro" id="IPR003400">
    <property type="entry name" value="ExbD"/>
</dbReference>
<protein>
    <submittedName>
        <fullName evidence="9">Biopolymer transport protein ExbD/TolR</fullName>
    </submittedName>
</protein>
<gene>
    <name evidence="9" type="ordered locus">Plav_0997</name>
</gene>
<organism evidence="9 10">
    <name type="scientific">Parvibaculum lavamentivorans (strain DS-1 / DSM 13023 / NCIMB 13966)</name>
    <dbReference type="NCBI Taxonomy" id="402881"/>
    <lineage>
        <taxon>Bacteria</taxon>
        <taxon>Pseudomonadati</taxon>
        <taxon>Pseudomonadota</taxon>
        <taxon>Alphaproteobacteria</taxon>
        <taxon>Hyphomicrobiales</taxon>
        <taxon>Parvibaculaceae</taxon>
        <taxon>Parvibaculum</taxon>
    </lineage>
</organism>
<evidence type="ECO:0000256" key="5">
    <source>
        <dbReference type="ARBA" id="ARBA00022989"/>
    </source>
</evidence>
<keyword evidence="7" id="KW-0653">Protein transport</keyword>
<dbReference type="GO" id="GO:0015031">
    <property type="term" value="P:protein transport"/>
    <property type="evidence" value="ECO:0007669"/>
    <property type="project" value="UniProtKB-KW"/>
</dbReference>
<keyword evidence="10" id="KW-1185">Reference proteome</keyword>
<dbReference type="PANTHER" id="PTHR30558:SF7">
    <property type="entry name" value="TOL-PAL SYSTEM PROTEIN TOLR"/>
    <property type="match status" value="1"/>
</dbReference>
<dbReference type="HOGENOM" id="CLU_085305_1_1_5"/>
<proteinExistence type="inferred from homology"/>
<dbReference type="eggNOG" id="COG0848">
    <property type="taxonomic scope" value="Bacteria"/>
</dbReference>
<keyword evidence="6 8" id="KW-0472">Membrane</keyword>
<keyword evidence="3" id="KW-1003">Cell membrane</keyword>
<dbReference type="Gene3D" id="3.30.420.270">
    <property type="match status" value="1"/>
</dbReference>
<dbReference type="RefSeq" id="WP_012109876.1">
    <property type="nucleotide sequence ID" value="NC_009719.1"/>
</dbReference>
<evidence type="ECO:0000313" key="9">
    <source>
        <dbReference type="EMBL" id="ABS62620.1"/>
    </source>
</evidence>
<dbReference type="AlphaFoldDB" id="A7HRT7"/>
<dbReference type="GO" id="GO:0022857">
    <property type="term" value="F:transmembrane transporter activity"/>
    <property type="evidence" value="ECO:0007669"/>
    <property type="project" value="InterPro"/>
</dbReference>
<evidence type="ECO:0000256" key="4">
    <source>
        <dbReference type="ARBA" id="ARBA00022692"/>
    </source>
</evidence>
<comment type="subcellular location">
    <subcellularLocation>
        <location evidence="1">Cell membrane</location>
        <topology evidence="1">Single-pass membrane protein</topology>
    </subcellularLocation>
    <subcellularLocation>
        <location evidence="7">Cell membrane</location>
        <topology evidence="7">Single-pass type II membrane protein</topology>
    </subcellularLocation>
</comment>
<dbReference type="EMBL" id="CP000774">
    <property type="protein sequence ID" value="ABS62620.1"/>
    <property type="molecule type" value="Genomic_DNA"/>
</dbReference>
<evidence type="ECO:0000256" key="2">
    <source>
        <dbReference type="ARBA" id="ARBA00005811"/>
    </source>
</evidence>
<name>A7HRT7_PARL1</name>
<evidence type="ECO:0000256" key="3">
    <source>
        <dbReference type="ARBA" id="ARBA00022475"/>
    </source>
</evidence>
<dbReference type="STRING" id="402881.Plav_0997"/>
<evidence type="ECO:0000256" key="6">
    <source>
        <dbReference type="ARBA" id="ARBA00023136"/>
    </source>
</evidence>
<evidence type="ECO:0000256" key="7">
    <source>
        <dbReference type="RuleBase" id="RU003879"/>
    </source>
</evidence>
<keyword evidence="4 7" id="KW-0812">Transmembrane</keyword>
<keyword evidence="5 8" id="KW-1133">Transmembrane helix</keyword>
<reference evidence="9 10" key="1">
    <citation type="journal article" date="2011" name="Stand. Genomic Sci.">
        <title>Complete genome sequence of Parvibaculum lavamentivorans type strain (DS-1(T)).</title>
        <authorList>
            <person name="Schleheck D."/>
            <person name="Weiss M."/>
            <person name="Pitluck S."/>
            <person name="Bruce D."/>
            <person name="Land M.L."/>
            <person name="Han S."/>
            <person name="Saunders E."/>
            <person name="Tapia R."/>
            <person name="Detter C."/>
            <person name="Brettin T."/>
            <person name="Han J."/>
            <person name="Woyke T."/>
            <person name="Goodwin L."/>
            <person name="Pennacchio L."/>
            <person name="Nolan M."/>
            <person name="Cook A.M."/>
            <person name="Kjelleberg S."/>
            <person name="Thomas T."/>
        </authorList>
    </citation>
    <scope>NUCLEOTIDE SEQUENCE [LARGE SCALE GENOMIC DNA]</scope>
    <source>
        <strain evidence="10">DS-1 / DSM 13023 / NCIMB 13966</strain>
    </source>
</reference>
<dbReference type="GO" id="GO:0005886">
    <property type="term" value="C:plasma membrane"/>
    <property type="evidence" value="ECO:0007669"/>
    <property type="project" value="UniProtKB-SubCell"/>
</dbReference>
<keyword evidence="7" id="KW-0813">Transport</keyword>
<accession>A7HRT7</accession>
<evidence type="ECO:0000313" key="10">
    <source>
        <dbReference type="Proteomes" id="UP000006377"/>
    </source>
</evidence>
<feature type="transmembrane region" description="Helical" evidence="8">
    <location>
        <begin position="20"/>
        <end position="42"/>
    </location>
</feature>
<dbReference type="OrthoDB" id="9798629at2"/>